<organism evidence="1 2">
    <name type="scientific">Lentinula raphanica</name>
    <dbReference type="NCBI Taxonomy" id="153919"/>
    <lineage>
        <taxon>Eukaryota</taxon>
        <taxon>Fungi</taxon>
        <taxon>Dikarya</taxon>
        <taxon>Basidiomycota</taxon>
        <taxon>Agaricomycotina</taxon>
        <taxon>Agaricomycetes</taxon>
        <taxon>Agaricomycetidae</taxon>
        <taxon>Agaricales</taxon>
        <taxon>Marasmiineae</taxon>
        <taxon>Omphalotaceae</taxon>
        <taxon>Lentinula</taxon>
    </lineage>
</organism>
<accession>A0AA38UKM1</accession>
<evidence type="ECO:0000313" key="2">
    <source>
        <dbReference type="Proteomes" id="UP001163846"/>
    </source>
</evidence>
<sequence>MTPFIYDSTRLENEYIRGLSKRVISDLLSSMPTTDKISKSANSSLLRSEIVALSSMLDGEQIDRPLGYFDEHDRKLCFLTCLSTILNIGDDNSPVPQSAHAVTGQIHPDTIECVVCVENTGQKNDPSPIFPACRLEEVKGIHDSVRGAKLLETWDEGIDDDLNKRNYTIKEHLRDVFQILSYLSTCSPDDLSPRMIQFSLLIHRRAFRKIGWRIHDFRASSRWGRSLFLIIRDAIKQCETVKPSPEYSIKLEPEDFGILNSAGFPCFGEPPKETNSMALRKVQVNSQNIGDWIDGFVEYFHELQKVFPPPENTSGPIPTGEQISMGILHIRCLNKLKPVIQFIVQIPEVILALY</sequence>
<proteinExistence type="predicted"/>
<dbReference type="AlphaFoldDB" id="A0AA38UKM1"/>
<comment type="caution">
    <text evidence="1">The sequence shown here is derived from an EMBL/GenBank/DDBJ whole genome shotgun (WGS) entry which is preliminary data.</text>
</comment>
<gene>
    <name evidence="1" type="ORF">F5878DRAFT_21139</name>
</gene>
<keyword evidence="2" id="KW-1185">Reference proteome</keyword>
<dbReference type="Proteomes" id="UP001163846">
    <property type="component" value="Unassembled WGS sequence"/>
</dbReference>
<protein>
    <submittedName>
        <fullName evidence="1">Uncharacterized protein</fullName>
    </submittedName>
</protein>
<dbReference type="EMBL" id="MU805945">
    <property type="protein sequence ID" value="KAJ3844860.1"/>
    <property type="molecule type" value="Genomic_DNA"/>
</dbReference>
<name>A0AA38UKM1_9AGAR</name>
<reference evidence="1" key="1">
    <citation type="submission" date="2022-08" db="EMBL/GenBank/DDBJ databases">
        <authorList>
            <consortium name="DOE Joint Genome Institute"/>
            <person name="Min B."/>
            <person name="Riley R."/>
            <person name="Sierra-Patev S."/>
            <person name="Naranjo-Ortiz M."/>
            <person name="Looney B."/>
            <person name="Konkel Z."/>
            <person name="Slot J.C."/>
            <person name="Sakamoto Y."/>
            <person name="Steenwyk J.L."/>
            <person name="Rokas A."/>
            <person name="Carro J."/>
            <person name="Camarero S."/>
            <person name="Ferreira P."/>
            <person name="Molpeceres G."/>
            <person name="Ruiz-Duenas F.J."/>
            <person name="Serrano A."/>
            <person name="Henrissat B."/>
            <person name="Drula E."/>
            <person name="Hughes K.W."/>
            <person name="Mata J.L."/>
            <person name="Ishikawa N.K."/>
            <person name="Vargas-Isla R."/>
            <person name="Ushijima S."/>
            <person name="Smith C.A."/>
            <person name="Ahrendt S."/>
            <person name="Andreopoulos W."/>
            <person name="He G."/>
            <person name="Labutti K."/>
            <person name="Lipzen A."/>
            <person name="Ng V."/>
            <person name="Sandor L."/>
            <person name="Barry K."/>
            <person name="Martinez A.T."/>
            <person name="Xiao Y."/>
            <person name="Gibbons J.G."/>
            <person name="Terashima K."/>
            <person name="Hibbett D.S."/>
            <person name="Grigoriev I.V."/>
        </authorList>
    </citation>
    <scope>NUCLEOTIDE SEQUENCE</scope>
    <source>
        <strain evidence="1">TFB9207</strain>
    </source>
</reference>
<evidence type="ECO:0000313" key="1">
    <source>
        <dbReference type="EMBL" id="KAJ3844860.1"/>
    </source>
</evidence>